<proteinExistence type="predicted"/>
<dbReference type="GO" id="GO:0005740">
    <property type="term" value="C:mitochondrial envelope"/>
    <property type="evidence" value="ECO:0007669"/>
    <property type="project" value="TreeGrafter"/>
</dbReference>
<dbReference type="Pfam" id="PF08634">
    <property type="entry name" value="Pet127"/>
    <property type="match status" value="1"/>
</dbReference>
<gene>
    <name evidence="3" type="ORF">PCON_12632</name>
</gene>
<feature type="region of interest" description="Disordered" evidence="2">
    <location>
        <begin position="45"/>
        <end position="97"/>
    </location>
</feature>
<dbReference type="STRING" id="1076935.U4L6J3"/>
<dbReference type="EMBL" id="HF935762">
    <property type="protein sequence ID" value="CCX13039.1"/>
    <property type="molecule type" value="Genomic_DNA"/>
</dbReference>
<protein>
    <submittedName>
        <fullName evidence="3">Similar to mRNA degradation protein pet127, mitochondrial acc. no. O74832</fullName>
    </submittedName>
</protein>
<name>U4L6J3_PYROM</name>
<dbReference type="Proteomes" id="UP000018144">
    <property type="component" value="Unassembled WGS sequence"/>
</dbReference>
<dbReference type="OrthoDB" id="10249045at2759"/>
<keyword evidence="1" id="KW-0175">Coiled coil</keyword>
<evidence type="ECO:0000313" key="3">
    <source>
        <dbReference type="EMBL" id="CCX13039.1"/>
    </source>
</evidence>
<accession>U4L6J3</accession>
<reference evidence="3 4" key="1">
    <citation type="journal article" date="2013" name="PLoS Genet.">
        <title>The genome and development-dependent transcriptomes of Pyronema confluens: a window into fungal evolution.</title>
        <authorList>
            <person name="Traeger S."/>
            <person name="Altegoer F."/>
            <person name="Freitag M."/>
            <person name="Gabaldon T."/>
            <person name="Kempken F."/>
            <person name="Kumar A."/>
            <person name="Marcet-Houben M."/>
            <person name="Poggeler S."/>
            <person name="Stajich J.E."/>
            <person name="Nowrousian M."/>
        </authorList>
    </citation>
    <scope>NUCLEOTIDE SEQUENCE [LARGE SCALE GENOMIC DNA]</scope>
    <source>
        <strain evidence="4">CBS 100304</strain>
        <tissue evidence="3">Vegetative mycelium</tissue>
    </source>
</reference>
<evidence type="ECO:0000256" key="2">
    <source>
        <dbReference type="SAM" id="MobiDB-lite"/>
    </source>
</evidence>
<dbReference type="eggNOG" id="ENOG502QPU6">
    <property type="taxonomic scope" value="Eukaryota"/>
</dbReference>
<sequence>MLRTAIRLTVAPSHIRQLPKTPFVCAFCQHVPKRFNSAVSATTDAASTLKPVKPASKQAETAPKKATKKSASIKESAKKSKGVDENGTSIKGAMKKTSRAKSEDTLWKPVLEVKGAHVTKELIEPVIIPNQPPVATLRHGLDRVLFNPGVTYLQDPRSRVFNFDPYLQNIMPVTEFDFDATGAYITSSKDTKLQAILKKTQRKYMGSTSSMTGVLQHFHFLLSGWRQLNISSLSRSFSESSIQFTQLTRCPTSIFLRHKGDGTYAIDADKAWDEDNVLSFLGRSMEKMLTMDPETFEQYRKTNSHTLSEEDRNAPETYNYSTFGDFLMRSQLDAHDSRLPGTGMFDLKTRAVCAVRIDVANFPVGAGYQILSRTGNWQSFEREYFDMIRSAFLKYSMQIFGFQYISLDEMDAAIHEGPGSGIGDQEFRLSLKMLNSTLDQATQRFPGKSLRIFFNTNQDKFDQMGIVFEPMEEEEIDAIQNAKDANAAGFMERMAAKIKAHQEMLERQARGEEAEEEEINLEEAMQTLKDKDAAIDAAVDEGNPDAVIDPTLAEGLEKVAEEKKEKKHRPFVVLRLEHISKVNGEKVTRPEYLSDTDVWEVDYKFTEMTDEGRKEIYYEYVKKQQRKFLGNDETVKSFGGFKAMVMDMAVQGREYETRRKLKEDDKEKIVFKSTSEEK</sequence>
<evidence type="ECO:0000256" key="1">
    <source>
        <dbReference type="SAM" id="Coils"/>
    </source>
</evidence>
<organism evidence="3 4">
    <name type="scientific">Pyronema omphalodes (strain CBS 100304)</name>
    <name type="common">Pyronema confluens</name>
    <dbReference type="NCBI Taxonomy" id="1076935"/>
    <lineage>
        <taxon>Eukaryota</taxon>
        <taxon>Fungi</taxon>
        <taxon>Dikarya</taxon>
        <taxon>Ascomycota</taxon>
        <taxon>Pezizomycotina</taxon>
        <taxon>Pezizomycetes</taxon>
        <taxon>Pezizales</taxon>
        <taxon>Pyronemataceae</taxon>
        <taxon>Pyronema</taxon>
    </lineage>
</organism>
<dbReference type="AlphaFoldDB" id="U4L6J3"/>
<dbReference type="PANTHER" id="PTHR31014:SF0">
    <property type="entry name" value="MITOCHONDRIAL TRANSLATION SYSTEM COMPONENT PET127-RELATED"/>
    <property type="match status" value="1"/>
</dbReference>
<feature type="coiled-coil region" evidence="1">
    <location>
        <begin position="502"/>
        <end position="541"/>
    </location>
</feature>
<dbReference type="PANTHER" id="PTHR31014">
    <property type="entry name" value="MITOCHONDRIAL TRANSLATION SYSTEM COMPONENT PET127-RELATED"/>
    <property type="match status" value="1"/>
</dbReference>
<evidence type="ECO:0000313" key="4">
    <source>
        <dbReference type="Proteomes" id="UP000018144"/>
    </source>
</evidence>
<dbReference type="GO" id="GO:0000964">
    <property type="term" value="P:mitochondrial RNA 5'-end processing"/>
    <property type="evidence" value="ECO:0007669"/>
    <property type="project" value="TreeGrafter"/>
</dbReference>
<dbReference type="OMA" id="PEAYHYS"/>
<keyword evidence="4" id="KW-1185">Reference proteome</keyword>
<dbReference type="InterPro" id="IPR013943">
    <property type="entry name" value="Pet127"/>
</dbReference>
<feature type="compositionally biased region" description="Basic and acidic residues" evidence="2">
    <location>
        <begin position="75"/>
        <end position="84"/>
    </location>
</feature>